<organism evidence="2 3">
    <name type="scientific">Stegodyphus mimosarum</name>
    <name type="common">African social velvet spider</name>
    <dbReference type="NCBI Taxonomy" id="407821"/>
    <lineage>
        <taxon>Eukaryota</taxon>
        <taxon>Metazoa</taxon>
        <taxon>Ecdysozoa</taxon>
        <taxon>Arthropoda</taxon>
        <taxon>Chelicerata</taxon>
        <taxon>Arachnida</taxon>
        <taxon>Araneae</taxon>
        <taxon>Araneomorphae</taxon>
        <taxon>Entelegynae</taxon>
        <taxon>Eresoidea</taxon>
        <taxon>Eresidae</taxon>
        <taxon>Stegodyphus</taxon>
    </lineage>
</organism>
<keyword evidence="1" id="KW-0472">Membrane</keyword>
<dbReference type="EMBL" id="KK113209">
    <property type="protein sequence ID" value="KFM59577.1"/>
    <property type="molecule type" value="Genomic_DNA"/>
</dbReference>
<protein>
    <submittedName>
        <fullName evidence="2">Uncharacterized protein</fullName>
    </submittedName>
</protein>
<dbReference type="AlphaFoldDB" id="A0A087T388"/>
<evidence type="ECO:0000313" key="2">
    <source>
        <dbReference type="EMBL" id="KFM59577.1"/>
    </source>
</evidence>
<reference evidence="2 3" key="1">
    <citation type="submission" date="2013-11" db="EMBL/GenBank/DDBJ databases">
        <title>Genome sequencing of Stegodyphus mimosarum.</title>
        <authorList>
            <person name="Bechsgaard J."/>
        </authorList>
    </citation>
    <scope>NUCLEOTIDE SEQUENCE [LARGE SCALE GENOMIC DNA]</scope>
</reference>
<dbReference type="OMA" id="HTECCST"/>
<keyword evidence="3" id="KW-1185">Reference proteome</keyword>
<feature type="non-terminal residue" evidence="2">
    <location>
        <position position="191"/>
    </location>
</feature>
<keyword evidence="1" id="KW-1133">Transmembrane helix</keyword>
<proteinExistence type="predicted"/>
<gene>
    <name evidence="2" type="ORF">X975_17547</name>
</gene>
<dbReference type="OrthoDB" id="6336411at2759"/>
<evidence type="ECO:0000313" key="3">
    <source>
        <dbReference type="Proteomes" id="UP000054359"/>
    </source>
</evidence>
<accession>A0A087T388</accession>
<sequence length="191" mass="21370">MVVKMRTKTYTDFSRIFLMRPILLIFISLPQNLECARCQNFNYIQNDAAVPGEKPEYDAKIMFGNYSCPGTTDPKHHTECCSTLGMRGCCPKARYFYEIDRTVAAVIAISVTSLSIVITIVVAICCFWSRCPLYSACRTEFSPDIATYVSKEDNIDMDTMPRELSGKGSNKFSPINISNGNLPVGVEVDTK</sequence>
<evidence type="ECO:0000256" key="1">
    <source>
        <dbReference type="SAM" id="Phobius"/>
    </source>
</evidence>
<name>A0A087T388_STEMI</name>
<dbReference type="Proteomes" id="UP000054359">
    <property type="component" value="Unassembled WGS sequence"/>
</dbReference>
<feature type="transmembrane region" description="Helical" evidence="1">
    <location>
        <begin position="103"/>
        <end position="128"/>
    </location>
</feature>
<keyword evidence="1" id="KW-0812">Transmembrane</keyword>